<accession>A0A7T3FZJ3</accession>
<dbReference type="Pfam" id="PF23960">
    <property type="entry name" value="DUF7289"/>
    <property type="match status" value="1"/>
</dbReference>
<evidence type="ECO:0000256" key="2">
    <source>
        <dbReference type="SAM" id="Phobius"/>
    </source>
</evidence>
<dbReference type="Proteomes" id="UP000595001">
    <property type="component" value="Chromosome"/>
</dbReference>
<keyword evidence="4" id="KW-1185">Reference proteome</keyword>
<feature type="region of interest" description="Disordered" evidence="1">
    <location>
        <begin position="1"/>
        <end position="28"/>
    </location>
</feature>
<dbReference type="EMBL" id="CP065856">
    <property type="protein sequence ID" value="QPV63472.1"/>
    <property type="molecule type" value="Genomic_DNA"/>
</dbReference>
<dbReference type="AlphaFoldDB" id="A0A7T3FZJ3"/>
<dbReference type="InterPro" id="IPR055713">
    <property type="entry name" value="DUF7289"/>
</dbReference>
<dbReference type="KEGG" id="hlt:I7X12_02225"/>
<feature type="transmembrane region" description="Helical" evidence="2">
    <location>
        <begin position="36"/>
        <end position="59"/>
    </location>
</feature>
<keyword evidence="2" id="KW-0812">Transmembrane</keyword>
<dbReference type="GeneID" id="60587272"/>
<evidence type="ECO:0000256" key="1">
    <source>
        <dbReference type="SAM" id="MobiDB-lite"/>
    </source>
</evidence>
<evidence type="ECO:0000313" key="3">
    <source>
        <dbReference type="EMBL" id="QPV63472.1"/>
    </source>
</evidence>
<keyword evidence="2" id="KW-0472">Membrane</keyword>
<name>A0A7T3FZJ3_9EURY</name>
<reference evidence="3 4" key="1">
    <citation type="submission" date="2020-12" db="EMBL/GenBank/DDBJ databases">
        <title>Halosimplex halophilum sp. nov. and Halosimplex salinum sp. nov., two new members of the genus Halosimplex.</title>
        <authorList>
            <person name="Cui H.L."/>
        </authorList>
    </citation>
    <scope>NUCLEOTIDE SEQUENCE [LARGE SCALE GENOMIC DNA]</scope>
    <source>
        <strain evidence="3 4">YGH94</strain>
    </source>
</reference>
<protein>
    <submittedName>
        <fullName evidence="3">Uncharacterized protein</fullName>
    </submittedName>
</protein>
<sequence>MTRRRPPATVVRGTEDRSKPAGAVGRGSDRRGVSDLIGFVLVFSLVAAVVAIVSLAGLASLEDARDAQQTDNAELAMEVLSDNVADITERGAPSRATEISLSDASLTLADPIQIEVRDPTGPPDESFLTTRTFNVRPIVYDDGGTELVYVMGAIFRAERQGGTVVQPWSPVVSADRTMVQVVNTGSATDGVQLIESSTVLVRTNSNQRVVAAEDDTSAYDDIWINVTSPRRDLWERMLDDHPAMDCSTTGPETVECEVTVDPRDLYVVEHRIAVDFER</sequence>
<keyword evidence="2" id="KW-1133">Transmembrane helix</keyword>
<organism evidence="3 4">
    <name type="scientific">Halosimplex litoreum</name>
    <dbReference type="NCBI Taxonomy" id="1198301"/>
    <lineage>
        <taxon>Archaea</taxon>
        <taxon>Methanobacteriati</taxon>
        <taxon>Methanobacteriota</taxon>
        <taxon>Stenosarchaea group</taxon>
        <taxon>Halobacteria</taxon>
        <taxon>Halobacteriales</taxon>
        <taxon>Haloarculaceae</taxon>
        <taxon>Halosimplex</taxon>
    </lineage>
</organism>
<proteinExistence type="predicted"/>
<dbReference type="OrthoDB" id="118051at2157"/>
<dbReference type="RefSeq" id="WP_198062261.1">
    <property type="nucleotide sequence ID" value="NZ_CP065856.1"/>
</dbReference>
<evidence type="ECO:0000313" key="4">
    <source>
        <dbReference type="Proteomes" id="UP000595001"/>
    </source>
</evidence>
<gene>
    <name evidence="3" type="ORF">I7X12_02225</name>
</gene>